<evidence type="ECO:0000313" key="7">
    <source>
        <dbReference type="Proteomes" id="UP000006427"/>
    </source>
</evidence>
<name>D2Z3S5_9BACT</name>
<keyword evidence="7" id="KW-1185">Reference proteome</keyword>
<sequence>MTGFRGERAGTCYRDVPVDGTYYREIAGVETKGTESSRTVELSFSSESPVSRWGEVEYLSHDQGAVDLKRLEEMGVLLWNHKSDVPIGSIEKVWIDESSRKGRALVRFDDDEESDRIYRKVLAGSLKSVSVGYRVENWEKVPAGGTSSNGRFAGPCYVGTRWEGLEISIVSVPADPSVGVNRNTEGGDDDVKRDVTLPEPENGVGNNGAAANPEKTPPEGEPGGRSADGGNQNRSTNDIPPSHRNFPVGGAPDSNVLQILRAERERVSEIQEMGRSFDIDLGEFIRSGAELDTVRAEVMKKLKETRQAISVPGRVTEDEKEKFRSAARDALLIRGGLPVEEPAAGSMDLRGYRLERMAEECLTRMGERVGGNPMEMIGRALTTSDLPVILGSVANVSLMEGWGVQEESYLKWMDDSGVVTDFKEHTGARAGEVDDLLPLPESGEYKSGSMGEESEAWKIGTFGRVFSISRQSIVNDALGVLTDIPRKMGEAARRKVADVGYQAFLDNPKMGDKKDLFCTHHGNLQPAAAFSFTDFEATLTALSLMVQAMKRQTDLSGKRRLNIIPKFLVVPVALELAARRFLKQTETPLSVDTAANKANGGGANPYAGAFELVSDPRLDDVSETAFYMAAEKGKTVKLFFLSGIKEPYLEQQQGWNVDGTSYKVRIDVGAKAMDWRGFQKNPGA</sequence>
<feature type="domain" description="Prohead serine protease" evidence="5">
    <location>
        <begin position="76"/>
        <end position="180"/>
    </location>
</feature>
<keyword evidence="1" id="KW-1188">Viral release from host cell</keyword>
<evidence type="ECO:0000313" key="6">
    <source>
        <dbReference type="EMBL" id="EFC90381.1"/>
    </source>
</evidence>
<dbReference type="OrthoDB" id="1412at2"/>
<dbReference type="Pfam" id="PF25209">
    <property type="entry name" value="Phage_capsid_4"/>
    <property type="match status" value="1"/>
</dbReference>
<dbReference type="NCBIfam" id="NF045541">
    <property type="entry name" value="scaf_prot_MCP2"/>
    <property type="match status" value="1"/>
</dbReference>
<accession>D2Z3S5</accession>
<feature type="region of interest" description="Disordered" evidence="4">
    <location>
        <begin position="175"/>
        <end position="252"/>
    </location>
</feature>
<evidence type="ECO:0000256" key="4">
    <source>
        <dbReference type="SAM" id="MobiDB-lite"/>
    </source>
</evidence>
<dbReference type="RefSeq" id="WP_005659044.1">
    <property type="nucleotide sequence ID" value="NZ_ABTR02000001.1"/>
</dbReference>
<evidence type="ECO:0000256" key="2">
    <source>
        <dbReference type="ARBA" id="ARBA00022670"/>
    </source>
</evidence>
<feature type="compositionally biased region" description="Low complexity" evidence="4">
    <location>
        <begin position="198"/>
        <end position="214"/>
    </location>
</feature>
<dbReference type="eggNOG" id="COG3087">
    <property type="taxonomic scope" value="Bacteria"/>
</dbReference>
<dbReference type="AlphaFoldDB" id="D2Z3S5"/>
<keyword evidence="2" id="KW-0645">Protease</keyword>
<dbReference type="STRING" id="469381.Dpep_0349"/>
<comment type="caution">
    <text evidence="6">The sequence shown here is derived from an EMBL/GenBank/DDBJ whole genome shotgun (WGS) entry which is preliminary data.</text>
</comment>
<dbReference type="Pfam" id="PF04586">
    <property type="entry name" value="Peptidase_S78"/>
    <property type="match status" value="1"/>
</dbReference>
<gene>
    <name evidence="6" type="ORF">Dpep_0349</name>
</gene>
<dbReference type="Proteomes" id="UP000006427">
    <property type="component" value="Unassembled WGS sequence"/>
</dbReference>
<keyword evidence="3" id="KW-0378">Hydrolase</keyword>
<organism evidence="6 7">
    <name type="scientific">Dethiosulfovibrio peptidovorans DSM 11002</name>
    <dbReference type="NCBI Taxonomy" id="469381"/>
    <lineage>
        <taxon>Bacteria</taxon>
        <taxon>Thermotogati</taxon>
        <taxon>Synergistota</taxon>
        <taxon>Synergistia</taxon>
        <taxon>Synergistales</taxon>
        <taxon>Dethiosulfovibrionaceae</taxon>
        <taxon>Dethiosulfovibrio</taxon>
    </lineage>
</organism>
<protein>
    <submittedName>
        <fullName evidence="6">Peptidase U35 phage prohead HK97</fullName>
    </submittedName>
</protein>
<dbReference type="EMBL" id="ABTR02000001">
    <property type="protein sequence ID" value="EFC90381.1"/>
    <property type="molecule type" value="Genomic_DNA"/>
</dbReference>
<evidence type="ECO:0000256" key="1">
    <source>
        <dbReference type="ARBA" id="ARBA00022612"/>
    </source>
</evidence>
<dbReference type="InterPro" id="IPR054613">
    <property type="entry name" value="Peptidase_S78_dom"/>
</dbReference>
<feature type="compositionally biased region" description="Polar residues" evidence="4">
    <location>
        <begin position="229"/>
        <end position="239"/>
    </location>
</feature>
<dbReference type="GO" id="GO:0006508">
    <property type="term" value="P:proteolysis"/>
    <property type="evidence" value="ECO:0007669"/>
    <property type="project" value="UniProtKB-KW"/>
</dbReference>
<evidence type="ECO:0000256" key="3">
    <source>
        <dbReference type="ARBA" id="ARBA00022801"/>
    </source>
</evidence>
<proteinExistence type="predicted"/>
<dbReference type="PaxDb" id="469381-Dpep_0349"/>
<reference evidence="6 7" key="1">
    <citation type="journal article" date="2010" name="Stand. Genomic Sci.">
        <title>Permanent draft genome sequence of Dethiosulfovibrio peptidovorans type strain (SEBR 4207).</title>
        <authorList>
            <person name="Labutti K."/>
            <person name="Mayilraj S."/>
            <person name="Clum A."/>
            <person name="Lucas S."/>
            <person name="Glavina Del Rio T."/>
            <person name="Nolan M."/>
            <person name="Tice H."/>
            <person name="Cheng J.F."/>
            <person name="Pitluck S."/>
            <person name="Liolios K."/>
            <person name="Ivanova N."/>
            <person name="Mavromatis K."/>
            <person name="Mikhailova N."/>
            <person name="Pati A."/>
            <person name="Goodwin L."/>
            <person name="Chen A."/>
            <person name="Palaniappan K."/>
            <person name="Land M."/>
            <person name="Hauser L."/>
            <person name="Chang Y.J."/>
            <person name="Jeffries C.D."/>
            <person name="Rohde M."/>
            <person name="Spring S."/>
            <person name="Goker M."/>
            <person name="Woyke T."/>
            <person name="Bristow J."/>
            <person name="Eisen J.A."/>
            <person name="Markowitz V."/>
            <person name="Hugenholtz P."/>
            <person name="Kyrpides N.C."/>
            <person name="Klenk H.P."/>
            <person name="Lapidus A."/>
        </authorList>
    </citation>
    <scope>NUCLEOTIDE SEQUENCE [LARGE SCALE GENOMIC DNA]</scope>
    <source>
        <strain evidence="6 7">DSM 11002</strain>
    </source>
</reference>
<evidence type="ECO:0000259" key="5">
    <source>
        <dbReference type="Pfam" id="PF04586"/>
    </source>
</evidence>
<dbReference type="GO" id="GO:0008233">
    <property type="term" value="F:peptidase activity"/>
    <property type="evidence" value="ECO:0007669"/>
    <property type="project" value="UniProtKB-KW"/>
</dbReference>